<dbReference type="AlphaFoldDB" id="A0A0F9NU50"/>
<protein>
    <submittedName>
        <fullName evidence="1">Uncharacterized protein</fullName>
    </submittedName>
</protein>
<accession>A0A0F9NU50</accession>
<name>A0A0F9NU50_9ZZZZ</name>
<organism evidence="1">
    <name type="scientific">marine sediment metagenome</name>
    <dbReference type="NCBI Taxonomy" id="412755"/>
    <lineage>
        <taxon>unclassified sequences</taxon>
        <taxon>metagenomes</taxon>
        <taxon>ecological metagenomes</taxon>
    </lineage>
</organism>
<dbReference type="EMBL" id="LAZR01003694">
    <property type="protein sequence ID" value="KKN15627.1"/>
    <property type="molecule type" value="Genomic_DNA"/>
</dbReference>
<sequence>MSINREDALVAINQYYTIAYDAMLAVYDYNDQALAFALSGDFTNAFVKMHAAMSWAATSLYYIIGKRTPFEGGYAVPYFLEHFAGGDFSMDTLLTTMLGANPDQTLYFIGLVDAFRTSVWNRDFNEEYFAALARGFMEWP</sequence>
<proteinExistence type="predicted"/>
<gene>
    <name evidence="1" type="ORF">LCGC14_0984140</name>
</gene>
<comment type="caution">
    <text evidence="1">The sequence shown here is derived from an EMBL/GenBank/DDBJ whole genome shotgun (WGS) entry which is preliminary data.</text>
</comment>
<reference evidence="1" key="1">
    <citation type="journal article" date="2015" name="Nature">
        <title>Complex archaea that bridge the gap between prokaryotes and eukaryotes.</title>
        <authorList>
            <person name="Spang A."/>
            <person name="Saw J.H."/>
            <person name="Jorgensen S.L."/>
            <person name="Zaremba-Niedzwiedzka K."/>
            <person name="Martijn J."/>
            <person name="Lind A.E."/>
            <person name="van Eijk R."/>
            <person name="Schleper C."/>
            <person name="Guy L."/>
            <person name="Ettema T.J."/>
        </authorList>
    </citation>
    <scope>NUCLEOTIDE SEQUENCE</scope>
</reference>
<evidence type="ECO:0000313" key="1">
    <source>
        <dbReference type="EMBL" id="KKN15627.1"/>
    </source>
</evidence>